<keyword evidence="2" id="KW-0732">Signal</keyword>
<dbReference type="AlphaFoldDB" id="A0A9W8RUR0"/>
<dbReference type="Pfam" id="PF00201">
    <property type="entry name" value="UDPGT"/>
    <property type="match status" value="1"/>
</dbReference>
<protein>
    <recommendedName>
        <fullName evidence="5">Glycosyltransferase sdnJ</fullName>
    </recommendedName>
</protein>
<comment type="caution">
    <text evidence="3">The sequence shown here is derived from an EMBL/GenBank/DDBJ whole genome shotgun (WGS) entry which is preliminary data.</text>
</comment>
<dbReference type="GO" id="GO:0008194">
    <property type="term" value="F:UDP-glycosyltransferase activity"/>
    <property type="evidence" value="ECO:0007669"/>
    <property type="project" value="InterPro"/>
</dbReference>
<dbReference type="SUPFAM" id="SSF53756">
    <property type="entry name" value="UDP-Glycosyltransferase/glycogen phosphorylase"/>
    <property type="match status" value="1"/>
</dbReference>
<proteinExistence type="predicted"/>
<keyword evidence="4" id="KW-1185">Reference proteome</keyword>
<evidence type="ECO:0008006" key="5">
    <source>
        <dbReference type="Google" id="ProtNLM"/>
    </source>
</evidence>
<dbReference type="PANTHER" id="PTHR48050">
    <property type="entry name" value="STEROL 3-BETA-GLUCOSYLTRANSFERASE"/>
    <property type="match status" value="1"/>
</dbReference>
<gene>
    <name evidence="3" type="ORF">NW762_010235</name>
</gene>
<dbReference type="EMBL" id="JAOQAZ010000023">
    <property type="protein sequence ID" value="KAJ4253840.1"/>
    <property type="molecule type" value="Genomic_DNA"/>
</dbReference>
<evidence type="ECO:0000256" key="1">
    <source>
        <dbReference type="ARBA" id="ARBA00022679"/>
    </source>
</evidence>
<dbReference type="OrthoDB" id="407298at2759"/>
<dbReference type="Gene3D" id="3.40.50.2000">
    <property type="entry name" value="Glycogen Phosphorylase B"/>
    <property type="match status" value="1"/>
</dbReference>
<evidence type="ECO:0000313" key="3">
    <source>
        <dbReference type="EMBL" id="KAJ4253840.1"/>
    </source>
</evidence>
<keyword evidence="1" id="KW-0808">Transferase</keyword>
<accession>A0A9W8RUR0</accession>
<evidence type="ECO:0000256" key="2">
    <source>
        <dbReference type="SAM" id="SignalP"/>
    </source>
</evidence>
<feature type="chain" id="PRO_5040823144" description="Glycosyltransferase sdnJ" evidence="2">
    <location>
        <begin position="23"/>
        <end position="512"/>
    </location>
</feature>
<dbReference type="PANTHER" id="PTHR48050:SF13">
    <property type="entry name" value="STEROL 3-BETA-GLUCOSYLTRANSFERASE UGT80A2"/>
    <property type="match status" value="1"/>
</dbReference>
<feature type="signal peptide" evidence="2">
    <location>
        <begin position="1"/>
        <end position="22"/>
    </location>
</feature>
<sequence>MFNRLILLTALLAVPLAYFLLGETITQHSPYIQGHNKTVLFLTNCEPGLSNVHLATASALLEKYSDINVHYASFLSIKRKLERISSFARAKNPEAGDVSFHELKGLTFVQAIAKEGRSFISPPGWKGIASLTEHIQLWISPWTFEDHMDLVQEIDTIIDHVDPAVVVLDSWFRPAIDVTRKKNRQHAFISPNTLVDHFLGIQPLWTRFWKFPAPSSGFTFPVPLRNIPENIYMNLRHIYSAMFTPDLAAKNALLKMNGLGEPTNLFGIHRPDALWITQNTEGAMIQIDFLPPNVTCAGPIVLSGAPAAQQDPELAAWLKGSPTVLINLGSNMAYDEARTTIMSVAIAELLSKTNVQVLWKFNKLGEFSDNPLAPLKPYLDNERVKMSDWLIADPSSLLETGDIVASVHHGGSNCFHETISAGLPQLILPLWADLYNYAALAETAGVGIWGCKATTPDWTSECLAAALLQVIDGGQVSASLTKRARQLGDKVRGGDKGRDIAAREIVKLAYLN</sequence>
<organism evidence="3 4">
    <name type="scientific">Fusarium torreyae</name>
    <dbReference type="NCBI Taxonomy" id="1237075"/>
    <lineage>
        <taxon>Eukaryota</taxon>
        <taxon>Fungi</taxon>
        <taxon>Dikarya</taxon>
        <taxon>Ascomycota</taxon>
        <taxon>Pezizomycotina</taxon>
        <taxon>Sordariomycetes</taxon>
        <taxon>Hypocreomycetidae</taxon>
        <taxon>Hypocreales</taxon>
        <taxon>Nectriaceae</taxon>
        <taxon>Fusarium</taxon>
    </lineage>
</organism>
<dbReference type="InterPro" id="IPR050426">
    <property type="entry name" value="Glycosyltransferase_28"/>
</dbReference>
<name>A0A9W8RUR0_9HYPO</name>
<evidence type="ECO:0000313" key="4">
    <source>
        <dbReference type="Proteomes" id="UP001152049"/>
    </source>
</evidence>
<dbReference type="InterPro" id="IPR002213">
    <property type="entry name" value="UDP_glucos_trans"/>
</dbReference>
<reference evidence="3" key="1">
    <citation type="submission" date="2022-09" db="EMBL/GenBank/DDBJ databases">
        <title>Fusarium specimens isolated from Avocado Roots.</title>
        <authorList>
            <person name="Stajich J."/>
            <person name="Roper C."/>
            <person name="Heimlech-Rivalta G."/>
        </authorList>
    </citation>
    <scope>NUCLEOTIDE SEQUENCE</scope>
    <source>
        <strain evidence="3">CF00136</strain>
    </source>
</reference>
<dbReference type="Proteomes" id="UP001152049">
    <property type="component" value="Unassembled WGS sequence"/>
</dbReference>